<dbReference type="RefSeq" id="WP_305736473.1">
    <property type="nucleotide sequence ID" value="NZ_CP137744.1"/>
</dbReference>
<protein>
    <submittedName>
        <fullName evidence="1">Uncharacterized protein</fullName>
    </submittedName>
</protein>
<proteinExistence type="predicted"/>
<keyword evidence="2" id="KW-1185">Reference proteome</keyword>
<name>A0ABZ0MK63_9ENTR</name>
<gene>
    <name evidence="1" type="ORF">Q8Y70_14745</name>
</gene>
<evidence type="ECO:0000313" key="2">
    <source>
        <dbReference type="Proteomes" id="UP001302368"/>
    </source>
</evidence>
<sequence length="75" mass="8538">MTIVFIPSLVALLEAQEKETGRELSRYEVESIRDNATAINLPTDIAHDMLANRGYSDLDAENIWVEWLAYKNKAL</sequence>
<evidence type="ECO:0000313" key="1">
    <source>
        <dbReference type="EMBL" id="WOZ75865.1"/>
    </source>
</evidence>
<dbReference type="Proteomes" id="UP001302368">
    <property type="component" value="Chromosome"/>
</dbReference>
<accession>A0ABZ0MK63</accession>
<organism evidence="1 2">
    <name type="scientific">Kosakonia sacchari</name>
    <dbReference type="NCBI Taxonomy" id="1158459"/>
    <lineage>
        <taxon>Bacteria</taxon>
        <taxon>Pseudomonadati</taxon>
        <taxon>Pseudomonadota</taxon>
        <taxon>Gammaproteobacteria</taxon>
        <taxon>Enterobacterales</taxon>
        <taxon>Enterobacteriaceae</taxon>
        <taxon>Kosakonia</taxon>
    </lineage>
</organism>
<reference evidence="1 2" key="1">
    <citation type="submission" date="2023-10" db="EMBL/GenBank/DDBJ databases">
        <title>Genome sequencing of the isolated polysaccharide-producing bacterium Kosakonia sacchari KS2022.</title>
        <authorList>
            <person name="Yi X."/>
        </authorList>
    </citation>
    <scope>NUCLEOTIDE SEQUENCE [LARGE SCALE GENOMIC DNA]</scope>
    <source>
        <strain evidence="1 2">KS2022</strain>
    </source>
</reference>
<dbReference type="EMBL" id="CP137744">
    <property type="protein sequence ID" value="WOZ75865.1"/>
    <property type="molecule type" value="Genomic_DNA"/>
</dbReference>